<feature type="domain" description="Outer membrane protein beta-barrel" evidence="3">
    <location>
        <begin position="11"/>
        <end position="181"/>
    </location>
</feature>
<keyword evidence="1 2" id="KW-0732">Signal</keyword>
<gene>
    <name evidence="4" type="ORF">DJ019_00345</name>
</gene>
<dbReference type="AlphaFoldDB" id="A0A328BRN9"/>
<name>A0A328BRN9_9CAUL</name>
<comment type="caution">
    <text evidence="4">The sequence shown here is derived from an EMBL/GenBank/DDBJ whole genome shotgun (WGS) entry which is preliminary data.</text>
</comment>
<evidence type="ECO:0000256" key="1">
    <source>
        <dbReference type="ARBA" id="ARBA00022729"/>
    </source>
</evidence>
<dbReference type="InterPro" id="IPR027385">
    <property type="entry name" value="Beta-barrel_OMP"/>
</dbReference>
<proteinExistence type="predicted"/>
<evidence type="ECO:0000259" key="3">
    <source>
        <dbReference type="Pfam" id="PF13505"/>
    </source>
</evidence>
<dbReference type="Proteomes" id="UP000249524">
    <property type="component" value="Unassembled WGS sequence"/>
</dbReference>
<feature type="signal peptide" evidence="2">
    <location>
        <begin position="1"/>
        <end position="24"/>
    </location>
</feature>
<dbReference type="SUPFAM" id="SSF56925">
    <property type="entry name" value="OMPA-like"/>
    <property type="match status" value="1"/>
</dbReference>
<sequence length="181" mass="18923">MKNALIAAASLAAIATVVPAAAMAQDTAPTNTGAYVNLHAGAVDADNIDPKVIGGRLGYRFNDWIGVEGELATGLKSDKDTVAGVDVSYKLKHSADAYLVGFAPIAPNTDLIARIGYGTSKIRAKAAGVSASDSEESFNFGVGAQHHFDGMNGVRVDYTRKEFGNGAPDANVWTVGYSRRF</sequence>
<accession>A0A328BRN9</accession>
<dbReference type="EMBL" id="QFYS01000001">
    <property type="protein sequence ID" value="RAK68514.1"/>
    <property type="molecule type" value="Genomic_DNA"/>
</dbReference>
<reference evidence="4 5" key="1">
    <citation type="submission" date="2018-05" db="EMBL/GenBank/DDBJ databases">
        <authorList>
            <person name="Lanie J.A."/>
            <person name="Ng W.-L."/>
            <person name="Kazmierczak K.M."/>
            <person name="Andrzejewski T.M."/>
            <person name="Davidsen T.M."/>
            <person name="Wayne K.J."/>
            <person name="Tettelin H."/>
            <person name="Glass J.I."/>
            <person name="Rusch D."/>
            <person name="Podicherti R."/>
            <person name="Tsui H.-C.T."/>
            <person name="Winkler M.E."/>
        </authorList>
    </citation>
    <scope>NUCLEOTIDE SEQUENCE [LARGE SCALE GENOMIC DNA]</scope>
    <source>
        <strain evidence="4 5">BUT-10</strain>
    </source>
</reference>
<evidence type="ECO:0000256" key="2">
    <source>
        <dbReference type="SAM" id="SignalP"/>
    </source>
</evidence>
<dbReference type="InterPro" id="IPR011250">
    <property type="entry name" value="OMP/PagP_B-barrel"/>
</dbReference>
<dbReference type="Pfam" id="PF13505">
    <property type="entry name" value="OMP_b-brl"/>
    <property type="match status" value="1"/>
</dbReference>
<evidence type="ECO:0000313" key="4">
    <source>
        <dbReference type="EMBL" id="RAK68514.1"/>
    </source>
</evidence>
<dbReference type="Gene3D" id="2.40.160.20">
    <property type="match status" value="1"/>
</dbReference>
<organism evidence="4 5">
    <name type="scientific">Phenylobacterium kunshanense</name>
    <dbReference type="NCBI Taxonomy" id="1445034"/>
    <lineage>
        <taxon>Bacteria</taxon>
        <taxon>Pseudomonadati</taxon>
        <taxon>Pseudomonadota</taxon>
        <taxon>Alphaproteobacteria</taxon>
        <taxon>Caulobacterales</taxon>
        <taxon>Caulobacteraceae</taxon>
        <taxon>Phenylobacterium</taxon>
    </lineage>
</organism>
<feature type="chain" id="PRO_5016393540" description="Outer membrane protein beta-barrel domain-containing protein" evidence="2">
    <location>
        <begin position="25"/>
        <end position="181"/>
    </location>
</feature>
<evidence type="ECO:0000313" key="5">
    <source>
        <dbReference type="Proteomes" id="UP000249524"/>
    </source>
</evidence>
<dbReference type="OrthoDB" id="7173051at2"/>
<keyword evidence="5" id="KW-1185">Reference proteome</keyword>
<dbReference type="RefSeq" id="WP_111274006.1">
    <property type="nucleotide sequence ID" value="NZ_QFYS01000001.1"/>
</dbReference>
<protein>
    <recommendedName>
        <fullName evidence="3">Outer membrane protein beta-barrel domain-containing protein</fullName>
    </recommendedName>
</protein>